<comment type="caution">
    <text evidence="1">The sequence shown here is derived from an EMBL/GenBank/DDBJ whole genome shotgun (WGS) entry which is preliminary data.</text>
</comment>
<protein>
    <recommendedName>
        <fullName evidence="3">HMA domain-containing protein</fullName>
    </recommendedName>
</protein>
<dbReference type="InterPro" id="IPR036163">
    <property type="entry name" value="HMA_dom_sf"/>
</dbReference>
<dbReference type="AlphaFoldDB" id="A0A2H3KNG3"/>
<dbReference type="GO" id="GO:0046872">
    <property type="term" value="F:metal ion binding"/>
    <property type="evidence" value="ECO:0007669"/>
    <property type="project" value="InterPro"/>
</dbReference>
<accession>A0A2H3KNG3</accession>
<gene>
    <name evidence="1" type="ORF">A9Q02_00455</name>
</gene>
<evidence type="ECO:0008006" key="3">
    <source>
        <dbReference type="Google" id="ProtNLM"/>
    </source>
</evidence>
<sequence length="70" mass="8000">MTLEILRIEQMRTERDRRVILSLVAEQPGLYHPIANLADRTLRFERDQQASLSHIIDALNQAGYAPTVLA</sequence>
<dbReference type="EMBL" id="LYXE01000063">
    <property type="protein sequence ID" value="PDV99726.1"/>
    <property type="molecule type" value="Genomic_DNA"/>
</dbReference>
<dbReference type="OrthoDB" id="164416at2"/>
<evidence type="ECO:0000313" key="2">
    <source>
        <dbReference type="Proteomes" id="UP000220922"/>
    </source>
</evidence>
<organism evidence="1 2">
    <name type="scientific">Candidatus Chloroploca asiatica</name>
    <dbReference type="NCBI Taxonomy" id="1506545"/>
    <lineage>
        <taxon>Bacteria</taxon>
        <taxon>Bacillati</taxon>
        <taxon>Chloroflexota</taxon>
        <taxon>Chloroflexia</taxon>
        <taxon>Chloroflexales</taxon>
        <taxon>Chloroflexineae</taxon>
        <taxon>Oscillochloridaceae</taxon>
        <taxon>Candidatus Chloroploca</taxon>
    </lineage>
</organism>
<proteinExistence type="predicted"/>
<reference evidence="1 2" key="1">
    <citation type="submission" date="2016-05" db="EMBL/GenBank/DDBJ databases">
        <authorList>
            <person name="Lavstsen T."/>
            <person name="Jespersen J.S."/>
        </authorList>
    </citation>
    <scope>NUCLEOTIDE SEQUENCE [LARGE SCALE GENOMIC DNA]</scope>
    <source>
        <strain evidence="1 2">B7-9</strain>
    </source>
</reference>
<name>A0A2H3KNG3_9CHLR</name>
<dbReference type="Proteomes" id="UP000220922">
    <property type="component" value="Unassembled WGS sequence"/>
</dbReference>
<dbReference type="SUPFAM" id="SSF55008">
    <property type="entry name" value="HMA, heavy metal-associated domain"/>
    <property type="match status" value="1"/>
</dbReference>
<dbReference type="RefSeq" id="WP_097651490.1">
    <property type="nucleotide sequence ID" value="NZ_LYXE01000063.1"/>
</dbReference>
<keyword evidence="2" id="KW-1185">Reference proteome</keyword>
<evidence type="ECO:0000313" key="1">
    <source>
        <dbReference type="EMBL" id="PDV99726.1"/>
    </source>
</evidence>